<feature type="non-terminal residue" evidence="2">
    <location>
        <position position="1"/>
    </location>
</feature>
<dbReference type="InterPro" id="IPR036505">
    <property type="entry name" value="Amidase/PGRP_sf"/>
</dbReference>
<keyword evidence="1" id="KW-1133">Transmembrane helix</keyword>
<protein>
    <submittedName>
        <fullName evidence="2">Uncharacterized protein</fullName>
    </submittedName>
</protein>
<proteinExistence type="predicted"/>
<dbReference type="PANTHER" id="PTHR35083">
    <property type="entry name" value="RGD1565685 PROTEIN"/>
    <property type="match status" value="1"/>
</dbReference>
<dbReference type="PANTHER" id="PTHR35083:SF3">
    <property type="entry name" value="SI:CH211-91P5.3"/>
    <property type="match status" value="1"/>
</dbReference>
<gene>
    <name evidence="2" type="ORF">MGAL_10B063251</name>
</gene>
<organism evidence="2 3">
    <name type="scientific">Mytilus galloprovincialis</name>
    <name type="common">Mediterranean mussel</name>
    <dbReference type="NCBI Taxonomy" id="29158"/>
    <lineage>
        <taxon>Eukaryota</taxon>
        <taxon>Metazoa</taxon>
        <taxon>Spiralia</taxon>
        <taxon>Lophotrochozoa</taxon>
        <taxon>Mollusca</taxon>
        <taxon>Bivalvia</taxon>
        <taxon>Autobranchia</taxon>
        <taxon>Pteriomorphia</taxon>
        <taxon>Mytilida</taxon>
        <taxon>Mytiloidea</taxon>
        <taxon>Mytilidae</taxon>
        <taxon>Mytilinae</taxon>
        <taxon>Mytilus</taxon>
    </lineage>
</organism>
<evidence type="ECO:0000256" key="1">
    <source>
        <dbReference type="SAM" id="Phobius"/>
    </source>
</evidence>
<keyword evidence="1" id="KW-0472">Membrane</keyword>
<evidence type="ECO:0000313" key="2">
    <source>
        <dbReference type="EMBL" id="VDI49006.1"/>
    </source>
</evidence>
<dbReference type="OrthoDB" id="6216050at2759"/>
<dbReference type="Gene3D" id="3.40.80.10">
    <property type="entry name" value="Peptidoglycan recognition protein-like"/>
    <property type="match status" value="1"/>
</dbReference>
<feature type="transmembrane region" description="Helical" evidence="1">
    <location>
        <begin position="250"/>
        <end position="268"/>
    </location>
</feature>
<dbReference type="Pfam" id="PF15112">
    <property type="entry name" value="DUF4559"/>
    <property type="match status" value="1"/>
</dbReference>
<dbReference type="GO" id="GO:0008745">
    <property type="term" value="F:N-acetylmuramoyl-L-alanine amidase activity"/>
    <property type="evidence" value="ECO:0007669"/>
    <property type="project" value="InterPro"/>
</dbReference>
<reference evidence="2" key="1">
    <citation type="submission" date="2018-11" db="EMBL/GenBank/DDBJ databases">
        <authorList>
            <person name="Alioto T."/>
            <person name="Alioto T."/>
        </authorList>
    </citation>
    <scope>NUCLEOTIDE SEQUENCE</scope>
</reference>
<feature type="transmembrane region" description="Helical" evidence="1">
    <location>
        <begin position="280"/>
        <end position="300"/>
    </location>
</feature>
<name>A0A8B6FES4_MYTGA</name>
<dbReference type="Proteomes" id="UP000596742">
    <property type="component" value="Unassembled WGS sequence"/>
</dbReference>
<sequence>MEFEDIKKQNRISVLYALEYLVEGISVFVETEFKNHHKTLQNDLNYLDIKECKKSCSKLLKDNEKWCDVCEPWKTAILSYHTHGSAILGKRKRPDWSNIDSSKWPKDAKEVEKCYHPNWAIKMKGSNSDDISVLIGKLINFTKIRSLFANTEDPDNIRVIRNSIVHNPEEISINEKKKYCQQMLTFLETLKTGDKWTYEEAKNAHKTIKLFINNSHIDLLKDKIITGHELNKLKERIKNRTAKIYNINRIFTLVLVVTLLVSLIYVGFEKTFYRTSISIFIISICVFIGALLIPTLYLGFFEITKTQVYAYVVVFMDRLFFVERQEDDICEDITFIPREKWGARVPKSIELMETPVMNVFVHHTAGLHGVDTEICSRIVQSIQNMHMDDN</sequence>
<dbReference type="EMBL" id="UYJE01006787">
    <property type="protein sequence ID" value="VDI49006.1"/>
    <property type="molecule type" value="Genomic_DNA"/>
</dbReference>
<keyword evidence="3" id="KW-1185">Reference proteome</keyword>
<dbReference type="AlphaFoldDB" id="A0A8B6FES4"/>
<keyword evidence="1" id="KW-0812">Transmembrane</keyword>
<dbReference type="SUPFAM" id="SSF55846">
    <property type="entry name" value="N-acetylmuramoyl-L-alanine amidase-like"/>
    <property type="match status" value="1"/>
</dbReference>
<dbReference type="GO" id="GO:0009253">
    <property type="term" value="P:peptidoglycan catabolic process"/>
    <property type="evidence" value="ECO:0007669"/>
    <property type="project" value="InterPro"/>
</dbReference>
<comment type="caution">
    <text evidence="2">The sequence shown here is derived from an EMBL/GenBank/DDBJ whole genome shotgun (WGS) entry which is preliminary data.</text>
</comment>
<accession>A0A8B6FES4</accession>
<dbReference type="InterPro" id="IPR027897">
    <property type="entry name" value="DUF4559"/>
</dbReference>
<evidence type="ECO:0000313" key="3">
    <source>
        <dbReference type="Proteomes" id="UP000596742"/>
    </source>
</evidence>